<evidence type="ECO:0000256" key="12">
    <source>
        <dbReference type="SAM" id="MobiDB-lite"/>
    </source>
</evidence>
<dbReference type="Pfam" id="PF04695">
    <property type="entry name" value="Pex14_N"/>
    <property type="match status" value="1"/>
</dbReference>
<evidence type="ECO:0000256" key="9">
    <source>
        <dbReference type="ARBA" id="ARBA00046271"/>
    </source>
</evidence>
<dbReference type="AlphaFoldDB" id="A0A9P8T4W6"/>
<name>A0A9P8T4W6_9ASCO</name>
<dbReference type="RefSeq" id="XP_046060878.1">
    <property type="nucleotide sequence ID" value="XM_046204878.1"/>
</dbReference>
<comment type="similarity">
    <text evidence="1 10">Belongs to the peroxin-14 family.</text>
</comment>
<evidence type="ECO:0000256" key="8">
    <source>
        <dbReference type="ARBA" id="ARBA00029691"/>
    </source>
</evidence>
<organism evidence="14 15">
    <name type="scientific">Ogataea philodendri</name>
    <dbReference type="NCBI Taxonomy" id="1378263"/>
    <lineage>
        <taxon>Eukaryota</taxon>
        <taxon>Fungi</taxon>
        <taxon>Dikarya</taxon>
        <taxon>Ascomycota</taxon>
        <taxon>Saccharomycotina</taxon>
        <taxon>Pichiomycetes</taxon>
        <taxon>Pichiales</taxon>
        <taxon>Pichiaceae</taxon>
        <taxon>Ogataea</taxon>
    </lineage>
</organism>
<evidence type="ECO:0000259" key="13">
    <source>
        <dbReference type="Pfam" id="PF04695"/>
    </source>
</evidence>
<accession>A0A9P8T4W6</accession>
<dbReference type="GO" id="GO:0005102">
    <property type="term" value="F:signaling receptor binding"/>
    <property type="evidence" value="ECO:0007669"/>
    <property type="project" value="TreeGrafter"/>
</dbReference>
<feature type="region of interest" description="Disordered" evidence="12">
    <location>
        <begin position="54"/>
        <end position="85"/>
    </location>
</feature>
<evidence type="ECO:0000256" key="3">
    <source>
        <dbReference type="ARBA" id="ARBA00022927"/>
    </source>
</evidence>
<feature type="region of interest" description="Disordered" evidence="12">
    <location>
        <begin position="244"/>
        <end position="294"/>
    </location>
</feature>
<reference evidence="14" key="1">
    <citation type="journal article" date="2021" name="Open Biol.">
        <title>Shared evolutionary footprints suggest mitochondrial oxidative damage underlies multiple complex I losses in fungi.</title>
        <authorList>
            <person name="Schikora-Tamarit M.A."/>
            <person name="Marcet-Houben M."/>
            <person name="Nosek J."/>
            <person name="Gabaldon T."/>
        </authorList>
    </citation>
    <scope>NUCLEOTIDE SEQUENCE</scope>
    <source>
        <strain evidence="14">CBS6075</strain>
    </source>
</reference>
<evidence type="ECO:0000256" key="4">
    <source>
        <dbReference type="ARBA" id="ARBA00023010"/>
    </source>
</evidence>
<comment type="subcellular location">
    <subcellularLocation>
        <location evidence="9 10">Peroxisome membrane</location>
    </subcellularLocation>
</comment>
<dbReference type="GeneID" id="70235827"/>
<keyword evidence="15" id="KW-1185">Reference proteome</keyword>
<comment type="function">
    <text evidence="10">Component of the PEX13-PEX14 docking complex, a translocon channel that specifically mediates the import of peroxisomal cargo proteins bound to PEX5 receptor. The PEX13-PEX14 docking complex forms a large import pore which can be opened to a diameter of about 9 nm. Mechanistically, PEX5 receptor along with cargo proteins associates with the PEX14 subunit of the PEX13-PEX14 docking complex in the cytosol, leading to the insertion of the receptor into the organelle membrane with the concomitant translocation of the cargo into the peroxisome matrix.</text>
</comment>
<feature type="coiled-coil region" evidence="11">
    <location>
        <begin position="209"/>
        <end position="236"/>
    </location>
</feature>
<evidence type="ECO:0000256" key="7">
    <source>
        <dbReference type="ARBA" id="ARBA00029502"/>
    </source>
</evidence>
<keyword evidence="3 10" id="KW-0653">Protein transport</keyword>
<dbReference type="InterPro" id="IPR036388">
    <property type="entry name" value="WH-like_DNA-bd_sf"/>
</dbReference>
<dbReference type="EMBL" id="JAEUBE010000295">
    <property type="protein sequence ID" value="KAH3665674.1"/>
    <property type="molecule type" value="Genomic_DNA"/>
</dbReference>
<keyword evidence="11" id="KW-0175">Coiled coil</keyword>
<reference evidence="14" key="2">
    <citation type="submission" date="2021-01" db="EMBL/GenBank/DDBJ databases">
        <authorList>
            <person name="Schikora-Tamarit M.A."/>
        </authorList>
    </citation>
    <scope>NUCLEOTIDE SEQUENCE</scope>
    <source>
        <strain evidence="14">CBS6075</strain>
    </source>
</reference>
<dbReference type="OrthoDB" id="5549158at2759"/>
<feature type="domain" description="Peroxisome membrane anchor protein Pex14p N-terminal" evidence="13">
    <location>
        <begin position="11"/>
        <end position="54"/>
    </location>
</feature>
<dbReference type="PANTHER" id="PTHR23058:SF0">
    <property type="entry name" value="PEROXISOMAL MEMBRANE PROTEIN PEX14"/>
    <property type="match status" value="1"/>
</dbReference>
<evidence type="ECO:0000256" key="1">
    <source>
        <dbReference type="ARBA" id="ARBA00005443"/>
    </source>
</evidence>
<keyword evidence="5 10" id="KW-0472">Membrane</keyword>
<dbReference type="GO" id="GO:0016560">
    <property type="term" value="P:protein import into peroxisome matrix, docking"/>
    <property type="evidence" value="ECO:0007669"/>
    <property type="project" value="UniProtKB-UniRule"/>
</dbReference>
<dbReference type="Proteomes" id="UP000769157">
    <property type="component" value="Unassembled WGS sequence"/>
</dbReference>
<dbReference type="InterPro" id="IPR025655">
    <property type="entry name" value="PEX14"/>
</dbReference>
<evidence type="ECO:0000256" key="11">
    <source>
        <dbReference type="SAM" id="Coils"/>
    </source>
</evidence>
<dbReference type="Gene3D" id="1.10.10.10">
    <property type="entry name" value="Winged helix-like DNA-binding domain superfamily/Winged helix DNA-binding domain"/>
    <property type="match status" value="1"/>
</dbReference>
<keyword evidence="2 10" id="KW-0813">Transport</keyword>
<evidence type="ECO:0000256" key="6">
    <source>
        <dbReference type="ARBA" id="ARBA00023140"/>
    </source>
</evidence>
<sequence>MSQQQPPSSSRADLVASAAEFLLDKSIADSPLAKKIEFLESKGLTQVEVEEALQKARLSSSTTSQQPVSASAPPPPPIPDYYRSAPPLPERDWKDYFIMATATAGVSYAMYQIIKRYVVPRVLPPSKTLLEQDKASIDQEFQRVESLLEKFEADQKEFFEEQKAKSSKIDETLHEIDEIISKTNEKNLNNEETLKYLKLEIENIKTTLLKTLDGQKATLNAELSSMEKQIQDIKFDIRSTGVNTVSQLHTPPNESSSAPSESKNGSVSALNIPPATSIPSMKDILSKEKEKDVSIEGISQIKDQERSIPAWQLAAANGGSSTTSSVSGDEPRRGIPAWQLNA</sequence>
<feature type="compositionally biased region" description="Basic and acidic residues" evidence="12">
    <location>
        <begin position="284"/>
        <end position="294"/>
    </location>
</feature>
<keyword evidence="6 10" id="KW-0576">Peroxisome</keyword>
<dbReference type="PANTHER" id="PTHR23058">
    <property type="entry name" value="PEROXISOMAL MEMBRANE PROTEIN PEX14"/>
    <property type="match status" value="1"/>
</dbReference>
<evidence type="ECO:0000313" key="15">
    <source>
        <dbReference type="Proteomes" id="UP000769157"/>
    </source>
</evidence>
<feature type="compositionally biased region" description="Polar residues" evidence="12">
    <location>
        <begin position="57"/>
        <end position="66"/>
    </location>
</feature>
<dbReference type="GO" id="GO:1990429">
    <property type="term" value="C:peroxisomal importomer complex"/>
    <property type="evidence" value="ECO:0007669"/>
    <property type="project" value="TreeGrafter"/>
</dbReference>
<evidence type="ECO:0000256" key="5">
    <source>
        <dbReference type="ARBA" id="ARBA00023136"/>
    </source>
</evidence>
<gene>
    <name evidence="14" type="ORF">OGAPHI_003862</name>
</gene>
<evidence type="ECO:0000256" key="10">
    <source>
        <dbReference type="RuleBase" id="RU367032"/>
    </source>
</evidence>
<protein>
    <recommendedName>
        <fullName evidence="7 10">Peroxisomal membrane protein PEX14</fullName>
    </recommendedName>
    <alternativeName>
        <fullName evidence="8 10">Peroxin-14</fullName>
    </alternativeName>
</protein>
<feature type="compositionally biased region" description="Low complexity" evidence="12">
    <location>
        <begin position="251"/>
        <end position="266"/>
    </location>
</feature>
<dbReference type="GO" id="GO:0005778">
    <property type="term" value="C:peroxisomal membrane"/>
    <property type="evidence" value="ECO:0007669"/>
    <property type="project" value="UniProtKB-SubCell"/>
</dbReference>
<comment type="caution">
    <text evidence="14">The sequence shown here is derived from an EMBL/GenBank/DDBJ whole genome shotgun (WGS) entry which is preliminary data.</text>
</comment>
<evidence type="ECO:0000313" key="14">
    <source>
        <dbReference type="EMBL" id="KAH3665674.1"/>
    </source>
</evidence>
<proteinExistence type="inferred from homology"/>
<keyword evidence="4" id="KW-0811">Translocation</keyword>
<dbReference type="InterPro" id="IPR006785">
    <property type="entry name" value="Pex14_N"/>
</dbReference>
<feature type="compositionally biased region" description="Low complexity" evidence="12">
    <location>
        <begin position="318"/>
        <end position="328"/>
    </location>
</feature>
<evidence type="ECO:0000256" key="2">
    <source>
        <dbReference type="ARBA" id="ARBA00022448"/>
    </source>
</evidence>
<feature type="region of interest" description="Disordered" evidence="12">
    <location>
        <begin position="309"/>
        <end position="342"/>
    </location>
</feature>